<dbReference type="AlphaFoldDB" id="A0A557R033"/>
<dbReference type="NCBIfam" id="NF041558">
    <property type="entry name" value="NosP"/>
    <property type="match status" value="1"/>
</dbReference>
<protein>
    <submittedName>
        <fullName evidence="3">FIST domain containing protein</fullName>
    </submittedName>
</protein>
<dbReference type="SMART" id="SM00897">
    <property type="entry name" value="FIST"/>
    <property type="match status" value="1"/>
</dbReference>
<reference evidence="3 4" key="1">
    <citation type="submission" date="2019-07" db="EMBL/GenBank/DDBJ databases">
        <title>The pathways for chlorine oxyanion respiration interact through the shared metabolite chlorate.</title>
        <authorList>
            <person name="Barnum T.P."/>
            <person name="Cheng Y."/>
            <person name="Hill K.A."/>
            <person name="Lucas L.N."/>
            <person name="Carlson H.K."/>
            <person name="Coates J.D."/>
        </authorList>
    </citation>
    <scope>NUCLEOTIDE SEQUENCE [LARGE SCALE GENOMIC DNA]</scope>
    <source>
        <strain evidence="3 4">SFB-3</strain>
    </source>
</reference>
<dbReference type="OrthoDB" id="9770435at2"/>
<evidence type="ECO:0000259" key="1">
    <source>
        <dbReference type="SMART" id="SM00897"/>
    </source>
</evidence>
<dbReference type="RefSeq" id="WP_144308062.1">
    <property type="nucleotide sequence ID" value="NZ_VMNK01000003.1"/>
</dbReference>
<evidence type="ECO:0000313" key="4">
    <source>
        <dbReference type="Proteomes" id="UP000319502"/>
    </source>
</evidence>
<dbReference type="PANTHER" id="PTHR40252:SF2">
    <property type="entry name" value="BLR0328 PROTEIN"/>
    <property type="match status" value="1"/>
</dbReference>
<organism evidence="3 4">
    <name type="scientific">Denitromonas halophila</name>
    <dbReference type="NCBI Taxonomy" id="1629404"/>
    <lineage>
        <taxon>Bacteria</taxon>
        <taxon>Pseudomonadati</taxon>
        <taxon>Pseudomonadota</taxon>
        <taxon>Betaproteobacteria</taxon>
        <taxon>Rhodocyclales</taxon>
        <taxon>Zoogloeaceae</taxon>
        <taxon>Denitromonas</taxon>
    </lineage>
</organism>
<evidence type="ECO:0000313" key="3">
    <source>
        <dbReference type="EMBL" id="TVO58522.1"/>
    </source>
</evidence>
<dbReference type="InterPro" id="IPR013702">
    <property type="entry name" value="FIST_domain_N"/>
</dbReference>
<name>A0A557R033_9RHOO</name>
<keyword evidence="4" id="KW-1185">Reference proteome</keyword>
<dbReference type="Pfam" id="PF08495">
    <property type="entry name" value="FIST"/>
    <property type="match status" value="1"/>
</dbReference>
<accession>A0A557R033</accession>
<dbReference type="EMBL" id="VMNK01000003">
    <property type="protein sequence ID" value="TVO58522.1"/>
    <property type="molecule type" value="Genomic_DNA"/>
</dbReference>
<dbReference type="PANTHER" id="PTHR40252">
    <property type="entry name" value="BLR0328 PROTEIN"/>
    <property type="match status" value="1"/>
</dbReference>
<gene>
    <name evidence="3" type="ORF">FHP91_02305</name>
</gene>
<evidence type="ECO:0000259" key="2">
    <source>
        <dbReference type="SMART" id="SM01204"/>
    </source>
</evidence>
<proteinExistence type="predicted"/>
<dbReference type="SMART" id="SM01204">
    <property type="entry name" value="FIST_C"/>
    <property type="match status" value="1"/>
</dbReference>
<dbReference type="InterPro" id="IPR019494">
    <property type="entry name" value="FIST_C"/>
</dbReference>
<sequence>MAVQQGIRLGHSLLQDARLAARAFHDAVAQRDCSLVVFFCSTLYDLDALADELARLFDGVTVIGCTTAGEIGPAGYCRHSLSGASFCRSAFSAVVGRLDGLQQFEMPAGQRFASELLARLKGLSPSGNAPAHCFGLQLIDGLSVREEMVSHAVQSALGRLPVIGGSAGDDLEFSHTWVYHEGAFHADCAVLALIGTELPVLAFKTQHFATEDERFVVTEADASRRIVHEINGLPAAQEYARLVGVACESLGPAQFAAHPVVVMIDGTDYVRSIQKVNADGSLTFYCAIEEGLVLRVARGQDMVSDLSRALASVRAQIGPPDFVFSCDCILRRLEMDAGQQRDAVADLLVRNNCVGFSTYGEQYGGVHVNQTLTGIAIGRSLEVDDA</sequence>
<feature type="domain" description="FIST" evidence="1">
    <location>
        <begin position="31"/>
        <end position="234"/>
    </location>
</feature>
<dbReference type="Proteomes" id="UP000319502">
    <property type="component" value="Unassembled WGS sequence"/>
</dbReference>
<dbReference type="Pfam" id="PF10442">
    <property type="entry name" value="FIST_C"/>
    <property type="match status" value="1"/>
</dbReference>
<feature type="domain" description="FIST C-domain" evidence="2">
    <location>
        <begin position="235"/>
        <end position="365"/>
    </location>
</feature>
<comment type="caution">
    <text evidence="3">The sequence shown here is derived from an EMBL/GenBank/DDBJ whole genome shotgun (WGS) entry which is preliminary data.</text>
</comment>